<evidence type="ECO:0000256" key="3">
    <source>
        <dbReference type="SAM" id="MobiDB-lite"/>
    </source>
</evidence>
<dbReference type="PANTHER" id="PTHR37984:SF5">
    <property type="entry name" value="PROTEIN NYNRIN-LIKE"/>
    <property type="match status" value="1"/>
</dbReference>
<feature type="compositionally biased region" description="Basic residues" evidence="3">
    <location>
        <begin position="313"/>
        <end position="330"/>
    </location>
</feature>
<dbReference type="Pfam" id="PF00078">
    <property type="entry name" value="RVT_1"/>
    <property type="match status" value="1"/>
</dbReference>
<dbReference type="Gene3D" id="1.10.340.70">
    <property type="match status" value="1"/>
</dbReference>
<keyword evidence="6" id="KW-1185">Reference proteome</keyword>
<reference evidence="5 6" key="1">
    <citation type="journal article" date="2024" name="BMC Genomics">
        <title>De novo assembly and annotation of Popillia japonica's genome with initial clues to its potential as an invasive pest.</title>
        <authorList>
            <person name="Cucini C."/>
            <person name="Boschi S."/>
            <person name="Funari R."/>
            <person name="Cardaioli E."/>
            <person name="Iannotti N."/>
            <person name="Marturano G."/>
            <person name="Paoli F."/>
            <person name="Bruttini M."/>
            <person name="Carapelli A."/>
            <person name="Frati F."/>
            <person name="Nardi F."/>
        </authorList>
    </citation>
    <scope>NUCLEOTIDE SEQUENCE [LARGE SCALE GENOMIC DNA]</scope>
    <source>
        <strain evidence="5">DMR45628</strain>
    </source>
</reference>
<dbReference type="GO" id="GO:0003964">
    <property type="term" value="F:RNA-directed DNA polymerase activity"/>
    <property type="evidence" value="ECO:0007669"/>
    <property type="project" value="UniProtKB-KW"/>
</dbReference>
<dbReference type="Gene3D" id="3.10.10.10">
    <property type="entry name" value="HIV Type 1 Reverse Transcriptase, subunit A, domain 1"/>
    <property type="match status" value="1"/>
</dbReference>
<feature type="region of interest" description="Disordered" evidence="3">
    <location>
        <begin position="296"/>
        <end position="348"/>
    </location>
</feature>
<evidence type="ECO:0000313" key="6">
    <source>
        <dbReference type="Proteomes" id="UP001458880"/>
    </source>
</evidence>
<dbReference type="FunFam" id="3.30.70.270:FF:000003">
    <property type="entry name" value="Transposon Ty3-G Gag-Pol polyprotein"/>
    <property type="match status" value="1"/>
</dbReference>
<keyword evidence="2" id="KW-0511">Multifunctional enzyme</keyword>
<dbReference type="EC" id="2.7.7.49" evidence="1"/>
<name>A0AAW1IC29_POPJA</name>
<dbReference type="CDD" id="cd01647">
    <property type="entry name" value="RT_LTR"/>
    <property type="match status" value="1"/>
</dbReference>
<comment type="caution">
    <text evidence="5">The sequence shown here is derived from an EMBL/GenBank/DDBJ whole genome shotgun (WGS) entry which is preliminary data.</text>
</comment>
<keyword evidence="5" id="KW-0548">Nucleotidyltransferase</keyword>
<keyword evidence="5" id="KW-0808">Transferase</keyword>
<dbReference type="InterPro" id="IPR043128">
    <property type="entry name" value="Rev_trsase/Diguanyl_cyclase"/>
</dbReference>
<dbReference type="InterPro" id="IPR041577">
    <property type="entry name" value="RT_RNaseH_2"/>
</dbReference>
<dbReference type="InterPro" id="IPR041588">
    <property type="entry name" value="Integrase_H2C2"/>
</dbReference>
<protein>
    <recommendedName>
        <fullName evidence="1">RNA-directed DNA polymerase</fullName>
        <ecNumber evidence="1">2.7.7.49</ecNumber>
    </recommendedName>
</protein>
<dbReference type="InterPro" id="IPR050951">
    <property type="entry name" value="Retrovirus_Pol_polyprotein"/>
</dbReference>
<dbReference type="FunFam" id="1.10.340.70:FF:000001">
    <property type="entry name" value="Retrovirus-related Pol polyprotein from transposon gypsy-like Protein"/>
    <property type="match status" value="1"/>
</dbReference>
<dbReference type="AlphaFoldDB" id="A0AAW1IC29"/>
<accession>A0AAW1IC29</accession>
<evidence type="ECO:0000259" key="4">
    <source>
        <dbReference type="PROSITE" id="PS50878"/>
    </source>
</evidence>
<dbReference type="SUPFAM" id="SSF56672">
    <property type="entry name" value="DNA/RNA polymerases"/>
    <property type="match status" value="1"/>
</dbReference>
<dbReference type="EMBL" id="JASPKY010000686">
    <property type="protein sequence ID" value="KAK9686723.1"/>
    <property type="molecule type" value="Genomic_DNA"/>
</dbReference>
<organism evidence="5 6">
    <name type="scientific">Popillia japonica</name>
    <name type="common">Japanese beetle</name>
    <dbReference type="NCBI Taxonomy" id="7064"/>
    <lineage>
        <taxon>Eukaryota</taxon>
        <taxon>Metazoa</taxon>
        <taxon>Ecdysozoa</taxon>
        <taxon>Arthropoda</taxon>
        <taxon>Hexapoda</taxon>
        <taxon>Insecta</taxon>
        <taxon>Pterygota</taxon>
        <taxon>Neoptera</taxon>
        <taxon>Endopterygota</taxon>
        <taxon>Coleoptera</taxon>
        <taxon>Polyphaga</taxon>
        <taxon>Scarabaeiformia</taxon>
        <taxon>Scarabaeidae</taxon>
        <taxon>Rutelinae</taxon>
        <taxon>Popillia</taxon>
    </lineage>
</organism>
<evidence type="ECO:0000256" key="1">
    <source>
        <dbReference type="ARBA" id="ARBA00012493"/>
    </source>
</evidence>
<dbReference type="PROSITE" id="PS50878">
    <property type="entry name" value="RT_POL"/>
    <property type="match status" value="1"/>
</dbReference>
<sequence length="522" mass="59467">MDASSKQYTAFATPDGAAYEFNVMPFGLKNAPTTFQKLMAQDVLVGYFRDFAIAYLDDIIIYSRDLPEHLRHLHQVLERLQQHGLRLNLEKCHFASTQLDYLGHVVTKEGNQPQTGHVNAIKAAATPTTRKSIRQFLGTVNWLRDYIPDASRIMAPLTDLLQTKTTLKWSESAHAAFDALKTVASKPLVLYRPDLGKPFVLQTDASSIGAAAVLYQEEEGQRRNVSYSSLRFNKTEQRYHINEQECLAVIWAIKRYRPYLEDRPFLLPTDSPILARWLPGDKVQAYEMVSAATRVPVHRRTRARQGQPAPRRSLQKSRGQHHTSCSRRSRPLSAQVQRNNTRETPRPGVLVQEQEPLLHAIQDSQQSDPQAQNIIRRLQAGTPDPDFSFSSGFVRHKNGPHHRIAVPRTAQPLVLHRYHDDSTAGHPGIEETSRVITQRFHWPTIRADIAEYIRGCRLCNAFKRGPIHAAAPLRPHRPEATVRGTVRRPNWTPHRIPIRQPLRDRDHGYPLQMDRGPSSKGH</sequence>
<dbReference type="Pfam" id="PF17919">
    <property type="entry name" value="RT_RNaseH_2"/>
    <property type="match status" value="1"/>
</dbReference>
<gene>
    <name evidence="5" type="ORF">QE152_g36965</name>
</gene>
<proteinExistence type="predicted"/>
<dbReference type="PANTHER" id="PTHR37984">
    <property type="entry name" value="PROTEIN CBG26694"/>
    <property type="match status" value="1"/>
</dbReference>
<keyword evidence="5" id="KW-0695">RNA-directed DNA polymerase</keyword>
<feature type="domain" description="Reverse transcriptase" evidence="4">
    <location>
        <begin position="1"/>
        <end position="106"/>
    </location>
</feature>
<feature type="region of interest" description="Disordered" evidence="3">
    <location>
        <begin position="473"/>
        <end position="522"/>
    </location>
</feature>
<evidence type="ECO:0000313" key="5">
    <source>
        <dbReference type="EMBL" id="KAK9686723.1"/>
    </source>
</evidence>
<dbReference type="FunFam" id="3.30.70.270:FF:000020">
    <property type="entry name" value="Transposon Tf2-6 polyprotein-like Protein"/>
    <property type="match status" value="1"/>
</dbReference>
<dbReference type="Pfam" id="PF17921">
    <property type="entry name" value="Integrase_H2C2"/>
    <property type="match status" value="1"/>
</dbReference>
<evidence type="ECO:0000256" key="2">
    <source>
        <dbReference type="ARBA" id="ARBA00023268"/>
    </source>
</evidence>
<dbReference type="InterPro" id="IPR000477">
    <property type="entry name" value="RT_dom"/>
</dbReference>
<dbReference type="InterPro" id="IPR043502">
    <property type="entry name" value="DNA/RNA_pol_sf"/>
</dbReference>
<dbReference type="Gene3D" id="3.30.70.270">
    <property type="match status" value="2"/>
</dbReference>
<dbReference type="Proteomes" id="UP001458880">
    <property type="component" value="Unassembled WGS sequence"/>
</dbReference>